<dbReference type="InterPro" id="IPR000620">
    <property type="entry name" value="EamA_dom"/>
</dbReference>
<keyword evidence="1" id="KW-0812">Transmembrane</keyword>
<keyword evidence="1" id="KW-1133">Transmembrane helix</keyword>
<accession>A0ABW1S945</accession>
<dbReference type="Pfam" id="PF00892">
    <property type="entry name" value="EamA"/>
    <property type="match status" value="2"/>
</dbReference>
<dbReference type="SUPFAM" id="SSF103481">
    <property type="entry name" value="Multidrug resistance efflux transporter EmrE"/>
    <property type="match status" value="2"/>
</dbReference>
<dbReference type="Gene3D" id="1.10.3730.20">
    <property type="match status" value="1"/>
</dbReference>
<feature type="domain" description="EamA" evidence="2">
    <location>
        <begin position="150"/>
        <end position="283"/>
    </location>
</feature>
<feature type="transmembrane region" description="Helical" evidence="1">
    <location>
        <begin position="60"/>
        <end position="77"/>
    </location>
</feature>
<organism evidence="3 4">
    <name type="scientific">Ponticaulis profundi</name>
    <dbReference type="NCBI Taxonomy" id="2665222"/>
    <lineage>
        <taxon>Bacteria</taxon>
        <taxon>Pseudomonadati</taxon>
        <taxon>Pseudomonadota</taxon>
        <taxon>Alphaproteobacteria</taxon>
        <taxon>Hyphomonadales</taxon>
        <taxon>Hyphomonadaceae</taxon>
        <taxon>Ponticaulis</taxon>
    </lineage>
</organism>
<dbReference type="RefSeq" id="WP_377378240.1">
    <property type="nucleotide sequence ID" value="NZ_JBHSSW010000009.1"/>
</dbReference>
<feature type="transmembrane region" description="Helical" evidence="1">
    <location>
        <begin position="220"/>
        <end position="237"/>
    </location>
</feature>
<dbReference type="Proteomes" id="UP001596303">
    <property type="component" value="Unassembled WGS sequence"/>
</dbReference>
<feature type="transmembrane region" description="Helical" evidence="1">
    <location>
        <begin position="179"/>
        <end position="199"/>
    </location>
</feature>
<feature type="domain" description="EamA" evidence="2">
    <location>
        <begin position="6"/>
        <end position="130"/>
    </location>
</feature>
<gene>
    <name evidence="3" type="ORF">ACFQDM_08925</name>
</gene>
<feature type="transmembrane region" description="Helical" evidence="1">
    <location>
        <begin position="243"/>
        <end position="261"/>
    </location>
</feature>
<feature type="transmembrane region" description="Helical" evidence="1">
    <location>
        <begin position="6"/>
        <end position="25"/>
    </location>
</feature>
<keyword evidence="1" id="KW-0472">Membrane</keyword>
<evidence type="ECO:0000313" key="4">
    <source>
        <dbReference type="Proteomes" id="UP001596303"/>
    </source>
</evidence>
<evidence type="ECO:0000256" key="1">
    <source>
        <dbReference type="SAM" id="Phobius"/>
    </source>
</evidence>
<evidence type="ECO:0000259" key="2">
    <source>
        <dbReference type="Pfam" id="PF00892"/>
    </source>
</evidence>
<feature type="transmembrane region" description="Helical" evidence="1">
    <location>
        <begin position="270"/>
        <end position="287"/>
    </location>
</feature>
<comment type="caution">
    <text evidence="3">The sequence shown here is derived from an EMBL/GenBank/DDBJ whole genome shotgun (WGS) entry which is preliminary data.</text>
</comment>
<dbReference type="InterPro" id="IPR037185">
    <property type="entry name" value="EmrE-like"/>
</dbReference>
<keyword evidence="4" id="KW-1185">Reference proteome</keyword>
<name>A0ABW1S945_9PROT</name>
<reference evidence="4" key="1">
    <citation type="journal article" date="2019" name="Int. J. Syst. Evol. Microbiol.">
        <title>The Global Catalogue of Microorganisms (GCM) 10K type strain sequencing project: providing services to taxonomists for standard genome sequencing and annotation.</title>
        <authorList>
            <consortium name="The Broad Institute Genomics Platform"/>
            <consortium name="The Broad Institute Genome Sequencing Center for Infectious Disease"/>
            <person name="Wu L."/>
            <person name="Ma J."/>
        </authorList>
    </citation>
    <scope>NUCLEOTIDE SEQUENCE [LARGE SCALE GENOMIC DNA]</scope>
    <source>
        <strain evidence="4">CGMCC-1.15741</strain>
    </source>
</reference>
<evidence type="ECO:0000313" key="3">
    <source>
        <dbReference type="EMBL" id="MFC6198200.1"/>
    </source>
</evidence>
<proteinExistence type="predicted"/>
<sequence>MSPDTLAIGLGLFSAFSLASVNLFVKASGDILVVRSVLSTSCALVLLPFAFFVPLPTPELWGAIAISVAMHMFYQSSLIRAMHRGDLSLVFPVMRGLAPLLVAIASFVVLKESLSAISWFGLFVSVCAVISFGFLQGQKVGAARRISRSALFWAGMTALGVMLYSVFDARGIRQAENPMTFIVWIFLLDWIGVTTVALYERRDGFIEAVKPVLRKGIVSGVLSVLSYGAALYAFTLIEAARVTALRETAVIFGAAMGWMFLKERLGPRRIIASVILALGLALMELGAI</sequence>
<dbReference type="EMBL" id="JBHSSW010000009">
    <property type="protein sequence ID" value="MFC6198200.1"/>
    <property type="molecule type" value="Genomic_DNA"/>
</dbReference>
<feature type="transmembrane region" description="Helical" evidence="1">
    <location>
        <begin position="116"/>
        <end position="137"/>
    </location>
</feature>
<dbReference type="PANTHER" id="PTHR22911">
    <property type="entry name" value="ACYL-MALONYL CONDENSING ENZYME-RELATED"/>
    <property type="match status" value="1"/>
</dbReference>
<protein>
    <submittedName>
        <fullName evidence="3">EamA family transporter</fullName>
    </submittedName>
</protein>
<feature type="transmembrane region" description="Helical" evidence="1">
    <location>
        <begin position="149"/>
        <end position="167"/>
    </location>
</feature>
<feature type="transmembrane region" description="Helical" evidence="1">
    <location>
        <begin position="89"/>
        <end position="110"/>
    </location>
</feature>
<feature type="transmembrane region" description="Helical" evidence="1">
    <location>
        <begin position="32"/>
        <end position="54"/>
    </location>
</feature>